<name>A0A2Z6PJP4_TRISU</name>
<evidence type="ECO:0000313" key="1">
    <source>
        <dbReference type="EMBL" id="GAU46399.1"/>
    </source>
</evidence>
<dbReference type="Proteomes" id="UP000242715">
    <property type="component" value="Unassembled WGS sequence"/>
</dbReference>
<proteinExistence type="predicted"/>
<gene>
    <name evidence="1" type="ORF">TSUD_28150</name>
</gene>
<dbReference type="AlphaFoldDB" id="A0A2Z6PJP4"/>
<accession>A0A2Z6PJP4</accession>
<protein>
    <submittedName>
        <fullName evidence="1">Uncharacterized protein</fullName>
    </submittedName>
</protein>
<dbReference type="OrthoDB" id="1456260at2759"/>
<evidence type="ECO:0000313" key="2">
    <source>
        <dbReference type="Proteomes" id="UP000242715"/>
    </source>
</evidence>
<keyword evidence="2" id="KW-1185">Reference proteome</keyword>
<sequence length="250" mass="28602">MTINNNGKGSLPIKHQRADTMKDLKSNVDEALAILQVHSSQMNEMKNMVSIMLEKMVIIETMLQKAPITNEPNLSQVPTVAKRNKAPVSEQKTVAMSPYNQSKSSSNYILLDSDDDEYKVQMNESNIHSSCSKGNKTNFVTSEEMKLQPVEEYVSCYVFHDKNDLSEELIKVETLKGSRREFQTLCPGRVIDREIIHMMSFKMNWIERNAASQTIWSLPPSFAVEVYCGVTIEELIEKYGKNWMPHFEEP</sequence>
<organism evidence="1 2">
    <name type="scientific">Trifolium subterraneum</name>
    <name type="common">Subterranean clover</name>
    <dbReference type="NCBI Taxonomy" id="3900"/>
    <lineage>
        <taxon>Eukaryota</taxon>
        <taxon>Viridiplantae</taxon>
        <taxon>Streptophyta</taxon>
        <taxon>Embryophyta</taxon>
        <taxon>Tracheophyta</taxon>
        <taxon>Spermatophyta</taxon>
        <taxon>Magnoliopsida</taxon>
        <taxon>eudicotyledons</taxon>
        <taxon>Gunneridae</taxon>
        <taxon>Pentapetalae</taxon>
        <taxon>rosids</taxon>
        <taxon>fabids</taxon>
        <taxon>Fabales</taxon>
        <taxon>Fabaceae</taxon>
        <taxon>Papilionoideae</taxon>
        <taxon>50 kb inversion clade</taxon>
        <taxon>NPAAA clade</taxon>
        <taxon>Hologalegina</taxon>
        <taxon>IRL clade</taxon>
        <taxon>Trifolieae</taxon>
        <taxon>Trifolium</taxon>
    </lineage>
</organism>
<reference evidence="2" key="1">
    <citation type="journal article" date="2017" name="Front. Plant Sci.">
        <title>Climate Clever Clovers: New Paradigm to Reduce the Environmental Footprint of Ruminants by Breeding Low Methanogenic Forages Utilizing Haplotype Variation.</title>
        <authorList>
            <person name="Kaur P."/>
            <person name="Appels R."/>
            <person name="Bayer P.E."/>
            <person name="Keeble-Gagnere G."/>
            <person name="Wang J."/>
            <person name="Hirakawa H."/>
            <person name="Shirasawa K."/>
            <person name="Vercoe P."/>
            <person name="Stefanova K."/>
            <person name="Durmic Z."/>
            <person name="Nichols P."/>
            <person name="Revell C."/>
            <person name="Isobe S.N."/>
            <person name="Edwards D."/>
            <person name="Erskine W."/>
        </authorList>
    </citation>
    <scope>NUCLEOTIDE SEQUENCE [LARGE SCALE GENOMIC DNA]</scope>
    <source>
        <strain evidence="2">cv. Daliak</strain>
    </source>
</reference>
<dbReference type="EMBL" id="DF974209">
    <property type="protein sequence ID" value="GAU46399.1"/>
    <property type="molecule type" value="Genomic_DNA"/>
</dbReference>